<dbReference type="EMBL" id="WFLN01000006">
    <property type="protein sequence ID" value="KAB8030737.1"/>
    <property type="molecule type" value="Genomic_DNA"/>
</dbReference>
<keyword evidence="2" id="KW-1185">Reference proteome</keyword>
<dbReference type="RefSeq" id="WP_152212665.1">
    <property type="nucleotide sequence ID" value="NZ_WFLN01000006.1"/>
</dbReference>
<protein>
    <submittedName>
        <fullName evidence="1">Uncharacterized protein</fullName>
    </submittedName>
</protein>
<organism evidence="1 2">
    <name type="scientific">Fluviispira multicolorata</name>
    <dbReference type="NCBI Taxonomy" id="2654512"/>
    <lineage>
        <taxon>Bacteria</taxon>
        <taxon>Pseudomonadati</taxon>
        <taxon>Bdellovibrionota</taxon>
        <taxon>Oligoflexia</taxon>
        <taxon>Silvanigrellales</taxon>
        <taxon>Silvanigrellaceae</taxon>
        <taxon>Fluviispira</taxon>
    </lineage>
</organism>
<accession>A0A833JDE8</accession>
<sequence length="268" mass="31926">MFSKNYLKLKLFACHPDMEEKEFGKNFLEHWLSAEDDLRPEEFFFAEGVKKKFLVAELGIEGLVKEWPDNCSMFRRKNKPKLNGMIGYYHNNENVFTVFFSMGQNSEYMIKFFKLLFPLFKSYYGNIQSSKVIITRYEFTRKTDNYDSSHQYGDIISLYDYYGFGITIPQISWVNFLGKELVERIGEDKFKTLTSYIIEKINDGYFIVTHPSHRFHGTPEGYAEEERIMQHLGRHHFFDRNLVDQKSLWSDHSEELVQQIIDEKLNKN</sequence>
<comment type="caution">
    <text evidence="1">The sequence shown here is derived from an EMBL/GenBank/DDBJ whole genome shotgun (WGS) entry which is preliminary data.</text>
</comment>
<proteinExistence type="predicted"/>
<evidence type="ECO:0000313" key="2">
    <source>
        <dbReference type="Proteomes" id="UP000442694"/>
    </source>
</evidence>
<dbReference type="Proteomes" id="UP000442694">
    <property type="component" value="Unassembled WGS sequence"/>
</dbReference>
<gene>
    <name evidence="1" type="ORF">GCL57_07125</name>
</gene>
<name>A0A833JDE8_9BACT</name>
<dbReference type="AlphaFoldDB" id="A0A833JDE8"/>
<evidence type="ECO:0000313" key="1">
    <source>
        <dbReference type="EMBL" id="KAB8030737.1"/>
    </source>
</evidence>
<reference evidence="1 2" key="1">
    <citation type="submission" date="2019-10" db="EMBL/GenBank/DDBJ databases">
        <title>New genus of Silvanigrellaceae.</title>
        <authorList>
            <person name="Pitt A."/>
            <person name="Hahn M.W."/>
        </authorList>
    </citation>
    <scope>NUCLEOTIDE SEQUENCE [LARGE SCALE GENOMIC DNA]</scope>
    <source>
        <strain evidence="1 2">33A1-SZDP</strain>
    </source>
</reference>